<dbReference type="AlphaFoldDB" id="A5AXQ6"/>
<gene>
    <name evidence="1" type="ORF">VITISV_026489</name>
</gene>
<proteinExistence type="predicted"/>
<dbReference type="EMBL" id="AM439430">
    <property type="protein sequence ID" value="CAN82670.1"/>
    <property type="molecule type" value="Genomic_DNA"/>
</dbReference>
<organism evidence="1">
    <name type="scientific">Vitis vinifera</name>
    <name type="common">Grape</name>
    <dbReference type="NCBI Taxonomy" id="29760"/>
    <lineage>
        <taxon>Eukaryota</taxon>
        <taxon>Viridiplantae</taxon>
        <taxon>Streptophyta</taxon>
        <taxon>Embryophyta</taxon>
        <taxon>Tracheophyta</taxon>
        <taxon>Spermatophyta</taxon>
        <taxon>Magnoliopsida</taxon>
        <taxon>eudicotyledons</taxon>
        <taxon>Gunneridae</taxon>
        <taxon>Pentapetalae</taxon>
        <taxon>rosids</taxon>
        <taxon>Vitales</taxon>
        <taxon>Vitaceae</taxon>
        <taxon>Viteae</taxon>
        <taxon>Vitis</taxon>
    </lineage>
</organism>
<evidence type="ECO:0000313" key="1">
    <source>
        <dbReference type="EMBL" id="CAN82670.1"/>
    </source>
</evidence>
<sequence length="101" mass="11040">MPQVSSLYLISSRPIPHWAFLQSAGGSKGLLMVDVDHIASAAIPLAAVTLHLPSYPRARASAVDLFEFLQLGKALEIKLHLSCSATKAFQVNTYQFPCRRC</sequence>
<name>A5AXQ6_VITVI</name>
<reference evidence="1" key="1">
    <citation type="journal article" date="2007" name="PLoS ONE">
        <title>The first genome sequence of an elite grapevine cultivar (Pinot noir Vitis vinifera L.): coping with a highly heterozygous genome.</title>
        <authorList>
            <person name="Velasco R."/>
            <person name="Zharkikh A."/>
            <person name="Troggio M."/>
            <person name="Cartwright D.A."/>
            <person name="Cestaro A."/>
            <person name="Pruss D."/>
            <person name="Pindo M."/>
            <person name="FitzGerald L.M."/>
            <person name="Vezzulli S."/>
            <person name="Reid J."/>
            <person name="Malacarne G."/>
            <person name="Iliev D."/>
            <person name="Coppola G."/>
            <person name="Wardell B."/>
            <person name="Micheletti D."/>
            <person name="Macalma T."/>
            <person name="Facci M."/>
            <person name="Mitchell J.T."/>
            <person name="Perazzolli M."/>
            <person name="Eldredge G."/>
            <person name="Gatto P."/>
            <person name="Oyzerski R."/>
            <person name="Moretto M."/>
            <person name="Gutin N."/>
            <person name="Stefanini M."/>
            <person name="Chen Y."/>
            <person name="Segala C."/>
            <person name="Davenport C."/>
            <person name="Dematte L."/>
            <person name="Mraz A."/>
            <person name="Battilana J."/>
            <person name="Stormo K."/>
            <person name="Costa F."/>
            <person name="Tao Q."/>
            <person name="Si-Ammour A."/>
            <person name="Harkins T."/>
            <person name="Lackey A."/>
            <person name="Perbost C."/>
            <person name="Taillon B."/>
            <person name="Stella A."/>
            <person name="Solovyev V."/>
            <person name="Fawcett J.A."/>
            <person name="Sterck L."/>
            <person name="Vandepoele K."/>
            <person name="Grando S.M."/>
            <person name="Toppo S."/>
            <person name="Moser C."/>
            <person name="Lanchbury J."/>
            <person name="Bogden R."/>
            <person name="Skolnick M."/>
            <person name="Sgaramella V."/>
            <person name="Bhatnagar S.K."/>
            <person name="Fontana P."/>
            <person name="Gutin A."/>
            <person name="Van de Peer Y."/>
            <person name="Salamini F."/>
            <person name="Viola R."/>
        </authorList>
    </citation>
    <scope>NUCLEOTIDE SEQUENCE</scope>
</reference>
<protein>
    <submittedName>
        <fullName evidence="1">Uncharacterized protein</fullName>
    </submittedName>
</protein>
<accession>A5AXQ6</accession>